<dbReference type="NCBIfam" id="TIGR00016">
    <property type="entry name" value="ackA"/>
    <property type="match status" value="1"/>
</dbReference>
<comment type="subunit">
    <text evidence="6">Homodimer.</text>
</comment>
<dbReference type="CDD" id="cd24010">
    <property type="entry name" value="ASKHA_NBD_AcK_PK"/>
    <property type="match status" value="1"/>
</dbReference>
<feature type="site" description="Transition state stabilizer" evidence="6">
    <location>
        <position position="241"/>
    </location>
</feature>
<dbReference type="PROSITE" id="PS01076">
    <property type="entry name" value="ACETATE_KINASE_2"/>
    <property type="match status" value="1"/>
</dbReference>
<dbReference type="PANTHER" id="PTHR21060:SF15">
    <property type="entry name" value="ACETATE KINASE-RELATED"/>
    <property type="match status" value="1"/>
</dbReference>
<gene>
    <name evidence="6" type="primary">ackA</name>
    <name evidence="8" type="ORF">J2S72_000371</name>
</gene>
<evidence type="ECO:0000313" key="9">
    <source>
        <dbReference type="Proteomes" id="UP001236559"/>
    </source>
</evidence>
<dbReference type="RefSeq" id="WP_307494885.1">
    <property type="nucleotide sequence ID" value="NZ_JAUSTN010000002.1"/>
</dbReference>
<dbReference type="InterPro" id="IPR004372">
    <property type="entry name" value="Ac/propionate_kinase"/>
</dbReference>
<dbReference type="PIRSF" id="PIRSF000722">
    <property type="entry name" value="Acetate_prop_kin"/>
    <property type="match status" value="1"/>
</dbReference>
<comment type="similarity">
    <text evidence="1 6 7">Belongs to the acetokinase family.</text>
</comment>
<protein>
    <recommendedName>
        <fullName evidence="6">Acetate kinase</fullName>
        <ecNumber evidence="6">2.7.2.1</ecNumber>
    </recommendedName>
    <alternativeName>
        <fullName evidence="6">Acetokinase</fullName>
    </alternativeName>
</protein>
<feature type="binding site" evidence="6">
    <location>
        <begin position="283"/>
        <end position="285"/>
    </location>
    <ligand>
        <name>ATP</name>
        <dbReference type="ChEBI" id="CHEBI:30616"/>
    </ligand>
</feature>
<keyword evidence="5 6" id="KW-0067">ATP-binding</keyword>
<feature type="binding site" evidence="6">
    <location>
        <position position="14"/>
    </location>
    <ligand>
        <name>ATP</name>
        <dbReference type="ChEBI" id="CHEBI:30616"/>
    </ligand>
</feature>
<sequence>MNILVINCGSSSLKYQLIDTEEECALAKGLVERIGISGSRIKHETKEKEKEVIETPLADHKDAISLVIKCLLDEKIGAIKSVNEIGAVGHRVVHGGEEFSDSVLITEEVKKAIEKNVELAPLHNPPNIIGINACEELMPNTPQVAVFDTAFHHTMPAVNYMYAIPYEYYEKYKIRKYGFHGTSHKYVTERAAQLLGKDKEYINLITCHLGNGSSISCIRHGKSWDTSMGFTPLQGLIMGTRSGDIDPAIVTFIMEKENLSPAEINEILNKKSGVLGLSGISSDFRDLEDAAAKGNERAALALDAFEAQVTKTIGSYLTELDYCDAIIFTAGVGENSPDNRAAIINALSQFGVKLDRWRNKTRGREAIISSNDSSIKVMVIPTNEELMIARDTKRIVEEM</sequence>
<name>A0ABU0ASV9_9FIRM</name>
<dbReference type="PRINTS" id="PR00471">
    <property type="entry name" value="ACETATEKNASE"/>
</dbReference>
<comment type="function">
    <text evidence="6">Catalyzes the formation of acetyl phosphate from acetate and ATP. Can also catalyze the reverse reaction.</text>
</comment>
<feature type="binding site" evidence="6">
    <location>
        <begin position="331"/>
        <end position="335"/>
    </location>
    <ligand>
        <name>ATP</name>
        <dbReference type="ChEBI" id="CHEBI:30616"/>
    </ligand>
</feature>
<comment type="caution">
    <text evidence="8">The sequence shown here is derived from an EMBL/GenBank/DDBJ whole genome shotgun (WGS) entry which is preliminary data.</text>
</comment>
<proteinExistence type="inferred from homology"/>
<evidence type="ECO:0000256" key="2">
    <source>
        <dbReference type="ARBA" id="ARBA00022679"/>
    </source>
</evidence>
<dbReference type="SUPFAM" id="SSF53067">
    <property type="entry name" value="Actin-like ATPase domain"/>
    <property type="match status" value="2"/>
</dbReference>
<keyword evidence="6" id="KW-0460">Magnesium</keyword>
<dbReference type="Gene3D" id="3.30.420.40">
    <property type="match status" value="2"/>
</dbReference>
<dbReference type="InterPro" id="IPR000890">
    <property type="entry name" value="Aliphatic_acid_kin_short-chain"/>
</dbReference>
<evidence type="ECO:0000313" key="8">
    <source>
        <dbReference type="EMBL" id="MDQ0274363.1"/>
    </source>
</evidence>
<keyword evidence="2 6" id="KW-0808">Transferase</keyword>
<keyword evidence="6" id="KW-0479">Metal-binding</keyword>
<dbReference type="EC" id="2.7.2.1" evidence="6"/>
<dbReference type="PROSITE" id="PS01075">
    <property type="entry name" value="ACETATE_KINASE_1"/>
    <property type="match status" value="1"/>
</dbReference>
<keyword evidence="9" id="KW-1185">Reference proteome</keyword>
<feature type="binding site" evidence="6">
    <location>
        <position position="384"/>
    </location>
    <ligand>
        <name>Mg(2+)</name>
        <dbReference type="ChEBI" id="CHEBI:18420"/>
    </ligand>
</feature>
<keyword evidence="3 6" id="KW-0547">Nucleotide-binding</keyword>
<feature type="binding site" evidence="6">
    <location>
        <position position="7"/>
    </location>
    <ligand>
        <name>Mg(2+)</name>
        <dbReference type="ChEBI" id="CHEBI:18420"/>
    </ligand>
</feature>
<comment type="catalytic activity">
    <reaction evidence="6">
        <text>acetate + ATP = acetyl phosphate + ADP</text>
        <dbReference type="Rhea" id="RHEA:11352"/>
        <dbReference type="ChEBI" id="CHEBI:22191"/>
        <dbReference type="ChEBI" id="CHEBI:30089"/>
        <dbReference type="ChEBI" id="CHEBI:30616"/>
        <dbReference type="ChEBI" id="CHEBI:456216"/>
        <dbReference type="EC" id="2.7.2.1"/>
    </reaction>
</comment>
<evidence type="ECO:0000256" key="1">
    <source>
        <dbReference type="ARBA" id="ARBA00008748"/>
    </source>
</evidence>
<dbReference type="GO" id="GO:0008776">
    <property type="term" value="F:acetate kinase activity"/>
    <property type="evidence" value="ECO:0007669"/>
    <property type="project" value="UniProtKB-EC"/>
</dbReference>
<evidence type="ECO:0000256" key="4">
    <source>
        <dbReference type="ARBA" id="ARBA00022777"/>
    </source>
</evidence>
<feature type="binding site" evidence="6">
    <location>
        <position position="91"/>
    </location>
    <ligand>
        <name>substrate</name>
    </ligand>
</feature>
<feature type="binding site" evidence="6">
    <location>
        <begin position="208"/>
        <end position="212"/>
    </location>
    <ligand>
        <name>ATP</name>
        <dbReference type="ChEBI" id="CHEBI:30616"/>
    </ligand>
</feature>
<dbReference type="InterPro" id="IPR043129">
    <property type="entry name" value="ATPase_NBD"/>
</dbReference>
<keyword evidence="4 6" id="KW-0418">Kinase</keyword>
<dbReference type="HAMAP" id="MF_00020">
    <property type="entry name" value="Acetate_kinase"/>
    <property type="match status" value="1"/>
</dbReference>
<feature type="active site" description="Proton donor/acceptor" evidence="6">
    <location>
        <position position="148"/>
    </location>
</feature>
<evidence type="ECO:0000256" key="5">
    <source>
        <dbReference type="ARBA" id="ARBA00022840"/>
    </source>
</evidence>
<dbReference type="Proteomes" id="UP001236559">
    <property type="component" value="Unassembled WGS sequence"/>
</dbReference>
<evidence type="ECO:0000256" key="7">
    <source>
        <dbReference type="RuleBase" id="RU003835"/>
    </source>
</evidence>
<comment type="subcellular location">
    <subcellularLocation>
        <location evidence="6">Cytoplasm</location>
    </subcellularLocation>
</comment>
<keyword evidence="6" id="KW-0963">Cytoplasm</keyword>
<dbReference type="Pfam" id="PF00871">
    <property type="entry name" value="Acetate_kinase"/>
    <property type="match status" value="1"/>
</dbReference>
<feature type="site" description="Transition state stabilizer" evidence="6">
    <location>
        <position position="180"/>
    </location>
</feature>
<dbReference type="InterPro" id="IPR023865">
    <property type="entry name" value="Aliphatic_acid_kinase_CS"/>
</dbReference>
<organism evidence="8 9">
    <name type="scientific">Peptoniphilus koenoeneniae</name>
    <dbReference type="NCBI Taxonomy" id="507751"/>
    <lineage>
        <taxon>Bacteria</taxon>
        <taxon>Bacillati</taxon>
        <taxon>Bacillota</taxon>
        <taxon>Tissierellia</taxon>
        <taxon>Tissierellales</taxon>
        <taxon>Peptoniphilaceae</taxon>
        <taxon>Peptoniphilus</taxon>
    </lineage>
</organism>
<comment type="pathway">
    <text evidence="6">Metabolic intermediate biosynthesis; acetyl-CoA biosynthesis; acetyl-CoA from acetate: step 1/2.</text>
</comment>
<dbReference type="EMBL" id="JAUSTN010000002">
    <property type="protein sequence ID" value="MDQ0274363.1"/>
    <property type="molecule type" value="Genomic_DNA"/>
</dbReference>
<dbReference type="PANTHER" id="PTHR21060">
    <property type="entry name" value="ACETATE KINASE"/>
    <property type="match status" value="1"/>
</dbReference>
<evidence type="ECO:0000256" key="3">
    <source>
        <dbReference type="ARBA" id="ARBA00022741"/>
    </source>
</evidence>
<accession>A0ABU0ASV9</accession>
<reference evidence="8 9" key="1">
    <citation type="submission" date="2023-07" db="EMBL/GenBank/DDBJ databases">
        <title>Genomic Encyclopedia of Type Strains, Phase IV (KMG-IV): sequencing the most valuable type-strain genomes for metagenomic binning, comparative biology and taxonomic classification.</title>
        <authorList>
            <person name="Goeker M."/>
        </authorList>
    </citation>
    <scope>NUCLEOTIDE SEQUENCE [LARGE SCALE GENOMIC DNA]</scope>
    <source>
        <strain evidence="8 9">DSM 22616</strain>
    </source>
</reference>
<evidence type="ECO:0000256" key="6">
    <source>
        <dbReference type="HAMAP-Rule" id="MF_00020"/>
    </source>
</evidence>
<comment type="cofactor">
    <cofactor evidence="6">
        <name>Mg(2+)</name>
        <dbReference type="ChEBI" id="CHEBI:18420"/>
    </cofactor>
    <cofactor evidence="6">
        <name>Mn(2+)</name>
        <dbReference type="ChEBI" id="CHEBI:29035"/>
    </cofactor>
    <text evidence="6">Mg(2+). Can also accept Mn(2+).</text>
</comment>